<accession>A0A3M7PN71</accession>
<gene>
    <name evidence="1" type="ORF">BpHYR1_011056</name>
</gene>
<reference evidence="1 2" key="1">
    <citation type="journal article" date="2018" name="Sci. Rep.">
        <title>Genomic signatures of local adaptation to the degree of environmental predictability in rotifers.</title>
        <authorList>
            <person name="Franch-Gras L."/>
            <person name="Hahn C."/>
            <person name="Garcia-Roger E.M."/>
            <person name="Carmona M.J."/>
            <person name="Serra M."/>
            <person name="Gomez A."/>
        </authorList>
    </citation>
    <scope>NUCLEOTIDE SEQUENCE [LARGE SCALE GENOMIC DNA]</scope>
    <source>
        <strain evidence="1">HYR1</strain>
    </source>
</reference>
<keyword evidence="2" id="KW-1185">Reference proteome</keyword>
<evidence type="ECO:0000313" key="1">
    <source>
        <dbReference type="EMBL" id="RNA00424.1"/>
    </source>
</evidence>
<proteinExistence type="predicted"/>
<sequence length="604" mass="66524">MYASPLDQFDKSGRFDKQTVRVVTRVGIGLFEHDGVGRVGLVEYVAGRRNGQRVVLLVLVGHVSEEAVYFELVERVAQHGHPRVLVAGRLRNKQHKLVLALVRRLAYTGHGRLGRHMQLEAIFVIAVPQHILVQLNRLLEPVGPGRRAQIGRQQRTGLMLLGQYQQTVEQIHIPLGHSELGLGAHVTPQVTALLYRLACLAYLNAALVQIGKAKIGTRQRGRLGHTRALSGRHYLVYVSGQLERVHRAVYLSPLFVVEQTNVVGESGRFASGHGAHTGLTDAHTGAGRLVSMGRFFELTKSLSFNENTAGFRVSSVSPRNARSSSLNDNCWSTPIVSFRYKKPEQQLGQQVLADLEEAGRAQIQLFAEGGLGKQFLHAGAERRVVGDSVGERFVDVELGAFGQLPELVSDEQRLIEALVLLSGSLLRGDGVVEQLAESERAVVHVVYVAEYGLDGLVVGSVLHEQMHEYVTQYFQVVIDSGHMVDESLVHSSGLDVEMVESLERARPGSDTMDMVEWRIRDRLGKKKLGPAGPNGPSTYATWLKSSSSSSSNSSLMSLDSESSNIKSLLCGVDVEKNSFFNLESPSIDIFTSLLLIMYWFKCLE</sequence>
<dbReference type="EMBL" id="REGN01009768">
    <property type="protein sequence ID" value="RNA00424.1"/>
    <property type="molecule type" value="Genomic_DNA"/>
</dbReference>
<organism evidence="1 2">
    <name type="scientific">Brachionus plicatilis</name>
    <name type="common">Marine rotifer</name>
    <name type="synonym">Brachionus muelleri</name>
    <dbReference type="NCBI Taxonomy" id="10195"/>
    <lineage>
        <taxon>Eukaryota</taxon>
        <taxon>Metazoa</taxon>
        <taxon>Spiralia</taxon>
        <taxon>Gnathifera</taxon>
        <taxon>Rotifera</taxon>
        <taxon>Eurotatoria</taxon>
        <taxon>Monogononta</taxon>
        <taxon>Pseudotrocha</taxon>
        <taxon>Ploima</taxon>
        <taxon>Brachionidae</taxon>
        <taxon>Brachionus</taxon>
    </lineage>
</organism>
<name>A0A3M7PN71_BRAPC</name>
<comment type="caution">
    <text evidence="1">The sequence shown here is derived from an EMBL/GenBank/DDBJ whole genome shotgun (WGS) entry which is preliminary data.</text>
</comment>
<dbReference type="Proteomes" id="UP000276133">
    <property type="component" value="Unassembled WGS sequence"/>
</dbReference>
<evidence type="ECO:0000313" key="2">
    <source>
        <dbReference type="Proteomes" id="UP000276133"/>
    </source>
</evidence>
<protein>
    <submittedName>
        <fullName evidence="1">Uncharacterized protein</fullName>
    </submittedName>
</protein>
<dbReference type="AlphaFoldDB" id="A0A3M7PN71"/>